<feature type="domain" description="FAD-binding" evidence="2">
    <location>
        <begin position="24"/>
        <end position="368"/>
    </location>
</feature>
<dbReference type="EMBL" id="JAAGOH010000003">
    <property type="protein sequence ID" value="NDY90332.1"/>
    <property type="molecule type" value="Genomic_DNA"/>
</dbReference>
<evidence type="ECO:0000256" key="1">
    <source>
        <dbReference type="ARBA" id="ARBA00023002"/>
    </source>
</evidence>
<accession>A0A7C9PFS8</accession>
<dbReference type="NCBIfam" id="NF004829">
    <property type="entry name" value="PRK06183.1-3"/>
    <property type="match status" value="1"/>
</dbReference>
<dbReference type="GO" id="GO:0019622">
    <property type="term" value="P:3-(3-hydroxy)phenylpropionate catabolic process"/>
    <property type="evidence" value="ECO:0007669"/>
    <property type="project" value="TreeGrafter"/>
</dbReference>
<dbReference type="Gene3D" id="3.40.30.120">
    <property type="match status" value="1"/>
</dbReference>
<keyword evidence="1" id="KW-0560">Oxidoreductase</keyword>
<dbReference type="InterPro" id="IPR002938">
    <property type="entry name" value="FAD-bd"/>
</dbReference>
<evidence type="ECO:0000313" key="4">
    <source>
        <dbReference type="Proteomes" id="UP000484255"/>
    </source>
</evidence>
<sequence>MSPTPPKACAGSAAVTGGGGEEIYDVAITGFGPAGAVAAALLGQAGLKVWVGDRLPDVYEIPRAIALDHEIMRVFQQIGVVEAIAPYFEPFTNSEYFGVDGQLIRRMTMVAPPYPQGYTPSLVFTQPPVERALRARVAELPTVTVVLSTEVLDLHQDADGVSLDLRQADGTVGQVRARWALACDGGSSGLRSRLGIGLIDLDFDEPWLVVDVLCNERGLAKLPRTSVQYCEPARPCTYVIGPGAHRRWEISLQPGEDPREAATPERTWALLSRWLTPEDGTLWRQSSYRFHALVADRWRVGRAFVAGDAAHMQPPFLGQGMCQGVRDVANLCWKLISVQRGEVRGAAAERLLDSYGAERQAHVRELTTRIKAVGAVICERDVARARERDARLLADCGGVVRDTPRQDVLPPLTQGLLAAQDSPGRGLLFPQPWLKDGTGRPVRLDHALGTGWRLVLGEGLPPSLADLAAGAEAGGGLPGLAVLHLGRQPETEGVVAAWLDRQRCHAALVRPDHYVFGTATDAAGVTALLQEAAAALC</sequence>
<evidence type="ECO:0000313" key="3">
    <source>
        <dbReference type="EMBL" id="NDY90332.1"/>
    </source>
</evidence>
<dbReference type="SUPFAM" id="SSF51905">
    <property type="entry name" value="FAD/NAD(P)-binding domain"/>
    <property type="match status" value="1"/>
</dbReference>
<dbReference type="Gene3D" id="3.30.70.2450">
    <property type="match status" value="1"/>
</dbReference>
<organism evidence="3 4">
    <name type="scientific">Ideonella livida</name>
    <dbReference type="NCBI Taxonomy" id="2707176"/>
    <lineage>
        <taxon>Bacteria</taxon>
        <taxon>Pseudomonadati</taxon>
        <taxon>Pseudomonadota</taxon>
        <taxon>Betaproteobacteria</taxon>
        <taxon>Burkholderiales</taxon>
        <taxon>Sphaerotilaceae</taxon>
        <taxon>Ideonella</taxon>
    </lineage>
</organism>
<dbReference type="PANTHER" id="PTHR43476">
    <property type="entry name" value="3-(3-HYDROXY-PHENYL)PROPIONATE/3-HYDROXYCINNAMIC ACID HYDROXYLASE"/>
    <property type="match status" value="1"/>
</dbReference>
<dbReference type="PRINTS" id="PR00420">
    <property type="entry name" value="RNGMNOXGNASE"/>
</dbReference>
<keyword evidence="4" id="KW-1185">Reference proteome</keyword>
<dbReference type="AlphaFoldDB" id="A0A7C9PFS8"/>
<dbReference type="Pfam" id="PF01494">
    <property type="entry name" value="FAD_binding_3"/>
    <property type="match status" value="1"/>
</dbReference>
<reference evidence="3 4" key="1">
    <citation type="submission" date="2020-02" db="EMBL/GenBank/DDBJ databases">
        <title>Ideonella bacterium strain TBM-1.</title>
        <authorList>
            <person name="Chen W.-M."/>
        </authorList>
    </citation>
    <scope>NUCLEOTIDE SEQUENCE [LARGE SCALE GENOMIC DNA]</scope>
    <source>
        <strain evidence="3 4">TBM-1</strain>
    </source>
</reference>
<evidence type="ECO:0000259" key="2">
    <source>
        <dbReference type="Pfam" id="PF01494"/>
    </source>
</evidence>
<dbReference type="Proteomes" id="UP000484255">
    <property type="component" value="Unassembled WGS sequence"/>
</dbReference>
<dbReference type="InterPro" id="IPR036188">
    <property type="entry name" value="FAD/NAD-bd_sf"/>
</dbReference>
<dbReference type="PANTHER" id="PTHR43476:SF3">
    <property type="entry name" value="FAD-BINDING MONOOXYGENASE"/>
    <property type="match status" value="1"/>
</dbReference>
<dbReference type="RefSeq" id="WP_163456188.1">
    <property type="nucleotide sequence ID" value="NZ_JAAGOH010000003.1"/>
</dbReference>
<dbReference type="GO" id="GO:0071949">
    <property type="term" value="F:FAD binding"/>
    <property type="evidence" value="ECO:0007669"/>
    <property type="project" value="InterPro"/>
</dbReference>
<comment type="caution">
    <text evidence="3">The sequence shown here is derived from an EMBL/GenBank/DDBJ whole genome shotgun (WGS) entry which is preliminary data.</text>
</comment>
<dbReference type="GO" id="GO:0008688">
    <property type="term" value="F:3-(3-hydroxyphenyl)propionate hydroxylase activity"/>
    <property type="evidence" value="ECO:0007669"/>
    <property type="project" value="TreeGrafter"/>
</dbReference>
<protein>
    <submittedName>
        <fullName evidence="3">Bifunctional 3-(3-hydroxy-phenyl)propionate/3-hydroxycinnamic acid hydroxylase</fullName>
    </submittedName>
</protein>
<gene>
    <name evidence="3" type="ORF">G3A44_03880</name>
</gene>
<dbReference type="Gene3D" id="3.50.50.60">
    <property type="entry name" value="FAD/NAD(P)-binding domain"/>
    <property type="match status" value="1"/>
</dbReference>
<dbReference type="InterPro" id="IPR050631">
    <property type="entry name" value="PheA/TfdB_FAD_monoxygenase"/>
</dbReference>
<proteinExistence type="predicted"/>
<name>A0A7C9PFS8_9BURK</name>